<accession>A0AA39HNQ9</accession>
<feature type="chain" id="PRO_5041294569" description="P-type domain-containing protein" evidence="1">
    <location>
        <begin position="19"/>
        <end position="95"/>
    </location>
</feature>
<evidence type="ECO:0000313" key="3">
    <source>
        <dbReference type="Proteomes" id="UP001175271"/>
    </source>
</evidence>
<comment type="caution">
    <text evidence="2">The sequence shown here is derived from an EMBL/GenBank/DDBJ whole genome shotgun (WGS) entry which is preliminary data.</text>
</comment>
<dbReference type="AlphaFoldDB" id="A0AA39HNQ9"/>
<protein>
    <recommendedName>
        <fullName evidence="4">P-type domain-containing protein</fullName>
    </recommendedName>
</protein>
<keyword evidence="1" id="KW-0732">Signal</keyword>
<feature type="signal peptide" evidence="1">
    <location>
        <begin position="1"/>
        <end position="18"/>
    </location>
</feature>
<dbReference type="Proteomes" id="UP001175271">
    <property type="component" value="Unassembled WGS sequence"/>
</dbReference>
<evidence type="ECO:0000313" key="2">
    <source>
        <dbReference type="EMBL" id="KAK0408072.1"/>
    </source>
</evidence>
<sequence length="95" mass="10184">MKILVFCLLALFVLSTSGVPKFPRSFDGMESTNGLLEAGGAIDADGNDIGDYLPKRCASVGCWWSTTVPPRELILGHGLLTVCVDKIKSLLNLSE</sequence>
<proteinExistence type="predicted"/>
<evidence type="ECO:0000256" key="1">
    <source>
        <dbReference type="SAM" id="SignalP"/>
    </source>
</evidence>
<keyword evidence="3" id="KW-1185">Reference proteome</keyword>
<evidence type="ECO:0008006" key="4">
    <source>
        <dbReference type="Google" id="ProtNLM"/>
    </source>
</evidence>
<organism evidence="2 3">
    <name type="scientific">Steinernema hermaphroditum</name>
    <dbReference type="NCBI Taxonomy" id="289476"/>
    <lineage>
        <taxon>Eukaryota</taxon>
        <taxon>Metazoa</taxon>
        <taxon>Ecdysozoa</taxon>
        <taxon>Nematoda</taxon>
        <taxon>Chromadorea</taxon>
        <taxon>Rhabditida</taxon>
        <taxon>Tylenchina</taxon>
        <taxon>Panagrolaimomorpha</taxon>
        <taxon>Strongyloidoidea</taxon>
        <taxon>Steinernematidae</taxon>
        <taxon>Steinernema</taxon>
    </lineage>
</organism>
<name>A0AA39HNQ9_9BILA</name>
<dbReference type="EMBL" id="JAUCMV010000003">
    <property type="protein sequence ID" value="KAK0408072.1"/>
    <property type="molecule type" value="Genomic_DNA"/>
</dbReference>
<gene>
    <name evidence="2" type="ORF">QR680_003760</name>
</gene>
<reference evidence="2" key="1">
    <citation type="submission" date="2023-06" db="EMBL/GenBank/DDBJ databases">
        <title>Genomic analysis of the entomopathogenic nematode Steinernema hermaphroditum.</title>
        <authorList>
            <person name="Schwarz E.M."/>
            <person name="Heppert J.K."/>
            <person name="Baniya A."/>
            <person name="Schwartz H.T."/>
            <person name="Tan C.-H."/>
            <person name="Antoshechkin I."/>
            <person name="Sternberg P.W."/>
            <person name="Goodrich-Blair H."/>
            <person name="Dillman A.R."/>
        </authorList>
    </citation>
    <scope>NUCLEOTIDE SEQUENCE</scope>
    <source>
        <strain evidence="2">PS9179</strain>
        <tissue evidence="2">Whole animal</tissue>
    </source>
</reference>